<evidence type="ECO:0000256" key="16">
    <source>
        <dbReference type="ARBA" id="ARBA00023145"/>
    </source>
</evidence>
<dbReference type="PANTHER" id="PTHR12053">
    <property type="entry name" value="PROTEASE FAMILY M28 PLASMA GLUTAMATE CARBOXYPEPTIDASE-RELATED"/>
    <property type="match status" value="1"/>
</dbReference>
<evidence type="ECO:0000256" key="17">
    <source>
        <dbReference type="ARBA" id="ARBA00023180"/>
    </source>
</evidence>
<reference evidence="24" key="1">
    <citation type="submission" date="2018-05" db="EMBL/GenBank/DDBJ databases">
        <title>Luteimonas pekinense sp. nov., isolated from human Meibomian gland secretions, Beijing, China.</title>
        <authorList>
            <person name="Wen T."/>
            <person name="Bai H."/>
            <person name="Lv H."/>
        </authorList>
    </citation>
    <scope>NUCLEOTIDE SEQUENCE [LARGE SCALE GENOMIC DNA]</scope>
    <source>
        <strain evidence="24">83-4</strain>
    </source>
</reference>
<keyword evidence="14" id="KW-0333">Golgi apparatus</keyword>
<evidence type="ECO:0000256" key="18">
    <source>
        <dbReference type="ARBA" id="ARBA00023228"/>
    </source>
</evidence>
<evidence type="ECO:0000256" key="8">
    <source>
        <dbReference type="ARBA" id="ARBA00022670"/>
    </source>
</evidence>
<feature type="domain" description="Peptidase M28" evidence="22">
    <location>
        <begin position="250"/>
        <end position="434"/>
    </location>
</feature>
<name>A0A344J2U7_9GAMM</name>
<dbReference type="Gene3D" id="3.40.630.10">
    <property type="entry name" value="Zn peptidases"/>
    <property type="match status" value="1"/>
</dbReference>
<gene>
    <name evidence="23" type="ORF">DCD74_00410</name>
</gene>
<keyword evidence="6" id="KW-0964">Secreted</keyword>
<dbReference type="OrthoDB" id="9769665at2"/>
<keyword evidence="11" id="KW-0378">Hydrolase</keyword>
<dbReference type="GO" id="GO:0046872">
    <property type="term" value="F:metal ion binding"/>
    <property type="evidence" value="ECO:0007669"/>
    <property type="project" value="UniProtKB-KW"/>
</dbReference>
<evidence type="ECO:0000256" key="11">
    <source>
        <dbReference type="ARBA" id="ARBA00022801"/>
    </source>
</evidence>
<evidence type="ECO:0000256" key="2">
    <source>
        <dbReference type="ARBA" id="ARBA00004371"/>
    </source>
</evidence>
<dbReference type="GO" id="GO:0004180">
    <property type="term" value="F:carboxypeptidase activity"/>
    <property type="evidence" value="ECO:0007669"/>
    <property type="project" value="UniProtKB-KW"/>
</dbReference>
<dbReference type="EMBL" id="CP029556">
    <property type="protein sequence ID" value="AXA83357.1"/>
    <property type="molecule type" value="Genomic_DNA"/>
</dbReference>
<protein>
    <recommendedName>
        <fullName evidence="5">Carboxypeptidase Q</fullName>
    </recommendedName>
    <alternativeName>
        <fullName evidence="20">Plasma glutamate carboxypeptidase</fullName>
    </alternativeName>
</protein>
<dbReference type="GO" id="GO:0006508">
    <property type="term" value="P:proteolysis"/>
    <property type="evidence" value="ECO:0007669"/>
    <property type="project" value="UniProtKB-KW"/>
</dbReference>
<evidence type="ECO:0000256" key="10">
    <source>
        <dbReference type="ARBA" id="ARBA00022729"/>
    </source>
</evidence>
<dbReference type="AlphaFoldDB" id="A0A344J2U7"/>
<keyword evidence="17" id="KW-0325">Glycoprotein</keyword>
<evidence type="ECO:0000256" key="7">
    <source>
        <dbReference type="ARBA" id="ARBA00022645"/>
    </source>
</evidence>
<proteinExistence type="predicted"/>
<evidence type="ECO:0000256" key="5">
    <source>
        <dbReference type="ARBA" id="ARBA00014116"/>
    </source>
</evidence>
<evidence type="ECO:0000259" key="22">
    <source>
        <dbReference type="Pfam" id="PF04389"/>
    </source>
</evidence>
<dbReference type="Gene3D" id="3.50.30.30">
    <property type="match status" value="1"/>
</dbReference>
<evidence type="ECO:0000256" key="19">
    <source>
        <dbReference type="ARBA" id="ARBA00025833"/>
    </source>
</evidence>
<feature type="signal peptide" evidence="21">
    <location>
        <begin position="1"/>
        <end position="20"/>
    </location>
</feature>
<dbReference type="GO" id="GO:0004177">
    <property type="term" value="F:aminopeptidase activity"/>
    <property type="evidence" value="ECO:0007669"/>
    <property type="project" value="UniProtKB-KW"/>
</dbReference>
<dbReference type="InterPro" id="IPR039866">
    <property type="entry name" value="CPQ"/>
</dbReference>
<comment type="subunit">
    <text evidence="19">Homodimer. The monomeric form is inactive while the homodimer is active.</text>
</comment>
<evidence type="ECO:0000256" key="15">
    <source>
        <dbReference type="ARBA" id="ARBA00023049"/>
    </source>
</evidence>
<dbReference type="GO" id="GO:0005764">
    <property type="term" value="C:lysosome"/>
    <property type="evidence" value="ECO:0007669"/>
    <property type="project" value="UniProtKB-SubCell"/>
</dbReference>
<evidence type="ECO:0000256" key="20">
    <source>
        <dbReference type="ARBA" id="ARBA00033328"/>
    </source>
</evidence>
<keyword evidence="8" id="KW-0645">Protease</keyword>
<keyword evidence="16" id="KW-0865">Zymogen</keyword>
<dbReference type="Proteomes" id="UP000251842">
    <property type="component" value="Chromosome"/>
</dbReference>
<evidence type="ECO:0000256" key="14">
    <source>
        <dbReference type="ARBA" id="ARBA00023034"/>
    </source>
</evidence>
<keyword evidence="13" id="KW-0862">Zinc</keyword>
<keyword evidence="10 21" id="KW-0732">Signal</keyword>
<keyword evidence="23" id="KW-0031">Aminopeptidase</keyword>
<evidence type="ECO:0000256" key="12">
    <source>
        <dbReference type="ARBA" id="ARBA00022824"/>
    </source>
</evidence>
<organism evidence="23 24">
    <name type="scientific">Solilutibacter oculi</name>
    <dbReference type="NCBI Taxonomy" id="2698682"/>
    <lineage>
        <taxon>Bacteria</taxon>
        <taxon>Pseudomonadati</taxon>
        <taxon>Pseudomonadota</taxon>
        <taxon>Gammaproteobacteria</taxon>
        <taxon>Lysobacterales</taxon>
        <taxon>Lysobacteraceae</taxon>
        <taxon>Solilutibacter</taxon>
    </lineage>
</organism>
<evidence type="ECO:0000313" key="24">
    <source>
        <dbReference type="Proteomes" id="UP000251842"/>
    </source>
</evidence>
<keyword evidence="15" id="KW-0482">Metalloprotease</keyword>
<feature type="chain" id="PRO_5016863814" description="Carboxypeptidase Q" evidence="21">
    <location>
        <begin position="21"/>
        <end position="461"/>
    </location>
</feature>
<evidence type="ECO:0000256" key="3">
    <source>
        <dbReference type="ARBA" id="ARBA00004555"/>
    </source>
</evidence>
<evidence type="ECO:0000256" key="9">
    <source>
        <dbReference type="ARBA" id="ARBA00022723"/>
    </source>
</evidence>
<evidence type="ECO:0000256" key="4">
    <source>
        <dbReference type="ARBA" id="ARBA00004613"/>
    </source>
</evidence>
<keyword evidence="24" id="KW-1185">Reference proteome</keyword>
<evidence type="ECO:0000256" key="6">
    <source>
        <dbReference type="ARBA" id="ARBA00022525"/>
    </source>
</evidence>
<sequence>MRLAVPMLALALALPSTVQARETRIPQTAVKQATQLRDTAMQDDTGWQVLESLTTEVGHRMPGTEHDARGVAWAKAKFKALGYDRVWTQDATFPLWIRRSESARVVGPHSQALAVTALGGSPGGTVEAEVVRFDSMDALKAMADGSLKGKILFVDVVMANYGVGSRIRRDGPREAIRTGASAFVMRSAGTDWHRNPHTGMALSPTVQGAVPSAALANPDADQLARLAKRGPTTLHLALDCGFNGSYTSQNVIGEITGRSRPKEIVAIAAHLDSWDLGTGAVDDGIGIATTMATGALIKKAGLRPARTIRVIAFANEEQGYAGGRVYAESMKNDVASHAIVAESDSGVGLIETLGGQWHADADPAMQQVADVLAPLGIQYTPHKGGAESEMELLEAMGVAAGYLGREGEHYFDLHHTPDDTLDKVDPKSLRQNVAAYTAWTWMVANADGGFGSAPKPAEAKK</sequence>
<comment type="subcellular location">
    <subcellularLocation>
        <location evidence="1">Endoplasmic reticulum</location>
    </subcellularLocation>
    <subcellularLocation>
        <location evidence="3">Golgi apparatus</location>
    </subcellularLocation>
    <subcellularLocation>
        <location evidence="2">Lysosome</location>
    </subcellularLocation>
    <subcellularLocation>
        <location evidence="4">Secreted</location>
    </subcellularLocation>
</comment>
<dbReference type="InterPro" id="IPR007484">
    <property type="entry name" value="Peptidase_M28"/>
</dbReference>
<evidence type="ECO:0000256" key="21">
    <source>
        <dbReference type="SAM" id="SignalP"/>
    </source>
</evidence>
<keyword evidence="9" id="KW-0479">Metal-binding</keyword>
<dbReference type="SUPFAM" id="SSF53187">
    <property type="entry name" value="Zn-dependent exopeptidases"/>
    <property type="match status" value="1"/>
</dbReference>
<accession>A0A344J2U7</accession>
<evidence type="ECO:0000256" key="1">
    <source>
        <dbReference type="ARBA" id="ARBA00004240"/>
    </source>
</evidence>
<dbReference type="GO" id="GO:0070573">
    <property type="term" value="F:metallodipeptidase activity"/>
    <property type="evidence" value="ECO:0007669"/>
    <property type="project" value="InterPro"/>
</dbReference>
<dbReference type="RefSeq" id="WP_112925579.1">
    <property type="nucleotide sequence ID" value="NZ_CP029556.1"/>
</dbReference>
<evidence type="ECO:0000313" key="23">
    <source>
        <dbReference type="EMBL" id="AXA83357.1"/>
    </source>
</evidence>
<dbReference type="KEGG" id="lue:DCD74_00410"/>
<keyword evidence="7" id="KW-0121">Carboxypeptidase</keyword>
<keyword evidence="12" id="KW-0256">Endoplasmic reticulum</keyword>
<keyword evidence="18" id="KW-0458">Lysosome</keyword>
<dbReference type="GO" id="GO:0005576">
    <property type="term" value="C:extracellular region"/>
    <property type="evidence" value="ECO:0007669"/>
    <property type="project" value="UniProtKB-SubCell"/>
</dbReference>
<dbReference type="PANTHER" id="PTHR12053:SF3">
    <property type="entry name" value="CARBOXYPEPTIDASE Q"/>
    <property type="match status" value="1"/>
</dbReference>
<dbReference type="Pfam" id="PF04389">
    <property type="entry name" value="Peptidase_M28"/>
    <property type="match status" value="1"/>
</dbReference>
<evidence type="ECO:0000256" key="13">
    <source>
        <dbReference type="ARBA" id="ARBA00022833"/>
    </source>
</evidence>